<evidence type="ECO:0000313" key="3">
    <source>
        <dbReference type="Proteomes" id="UP000235786"/>
    </source>
</evidence>
<dbReference type="STRING" id="1149755.A0A2J6S879"/>
<gene>
    <name evidence="2" type="ORF">L207DRAFT_506059</name>
</gene>
<reference evidence="2 3" key="1">
    <citation type="submission" date="2016-04" db="EMBL/GenBank/DDBJ databases">
        <title>A degradative enzymes factory behind the ericoid mycorrhizal symbiosis.</title>
        <authorList>
            <consortium name="DOE Joint Genome Institute"/>
            <person name="Martino E."/>
            <person name="Morin E."/>
            <person name="Grelet G."/>
            <person name="Kuo A."/>
            <person name="Kohler A."/>
            <person name="Daghino S."/>
            <person name="Barry K."/>
            <person name="Choi C."/>
            <person name="Cichocki N."/>
            <person name="Clum A."/>
            <person name="Copeland A."/>
            <person name="Hainaut M."/>
            <person name="Haridas S."/>
            <person name="Labutti K."/>
            <person name="Lindquist E."/>
            <person name="Lipzen A."/>
            <person name="Khouja H.-R."/>
            <person name="Murat C."/>
            <person name="Ohm R."/>
            <person name="Olson A."/>
            <person name="Spatafora J."/>
            <person name="Veneault-Fourrey C."/>
            <person name="Henrissat B."/>
            <person name="Grigoriev I."/>
            <person name="Martin F."/>
            <person name="Perotto S."/>
        </authorList>
    </citation>
    <scope>NUCLEOTIDE SEQUENCE [LARGE SCALE GENOMIC DNA]</scope>
    <source>
        <strain evidence="2 3">F</strain>
    </source>
</reference>
<evidence type="ECO:0000259" key="1">
    <source>
        <dbReference type="Pfam" id="PF02026"/>
    </source>
</evidence>
<dbReference type="EMBL" id="KZ613938">
    <property type="protein sequence ID" value="PMD46970.1"/>
    <property type="molecule type" value="Genomic_DNA"/>
</dbReference>
<feature type="domain" description="Ryanodine receptor Ryr" evidence="1">
    <location>
        <begin position="781"/>
        <end position="839"/>
    </location>
</feature>
<protein>
    <recommendedName>
        <fullName evidence="1">Ryanodine receptor Ryr domain-containing protein</fullName>
    </recommendedName>
</protein>
<dbReference type="Pfam" id="PF02026">
    <property type="entry name" value="RyR"/>
    <property type="match status" value="1"/>
</dbReference>
<proteinExistence type="predicted"/>
<dbReference type="InterPro" id="IPR027417">
    <property type="entry name" value="P-loop_NTPase"/>
</dbReference>
<evidence type="ECO:0000313" key="2">
    <source>
        <dbReference type="EMBL" id="PMD46970.1"/>
    </source>
</evidence>
<dbReference type="SUPFAM" id="SSF52540">
    <property type="entry name" value="P-loop containing nucleoside triphosphate hydrolases"/>
    <property type="match status" value="1"/>
</dbReference>
<organism evidence="2 3">
    <name type="scientific">Hyaloscypha variabilis (strain UAMH 11265 / GT02V1 / F)</name>
    <name type="common">Meliniomyces variabilis</name>
    <dbReference type="NCBI Taxonomy" id="1149755"/>
    <lineage>
        <taxon>Eukaryota</taxon>
        <taxon>Fungi</taxon>
        <taxon>Dikarya</taxon>
        <taxon>Ascomycota</taxon>
        <taxon>Pezizomycotina</taxon>
        <taxon>Leotiomycetes</taxon>
        <taxon>Helotiales</taxon>
        <taxon>Hyaloscyphaceae</taxon>
        <taxon>Hyaloscypha</taxon>
        <taxon>Hyaloscypha variabilis</taxon>
    </lineage>
</organism>
<sequence length="871" mass="97772">MSDSHILVAGDTPVDLLVYPSRDADQSYPGQPKFCVHRCNGGATLIAELLHASQNEHKQQVHEPAFEVPRENFAEQSASFITELEVFGKAAKPPYSFKVKRRQQLITKPVWYPPRTPIKKHDKASVLVFQDAEFGFKNPNDAVDFFRKSRSGTMIYHMARPLGTGEIWDAVRHGPIAMDGLQDPMKLIVVVSSDDLRAEGIDLSYGLSWEKTCEDFVEKIGKLETLATCANLLILFGCDGVIWHRGRKMSEPVLFFDPLSVEGRFTRQNIGYVPGIAEAFIGGLATKVAQLPPRAELHQSIEFGFIAARRLAKLGFRNHEIHDWPRYPFSDIMEKAELPEEAPNTLDIPSESMSAGARRWSILHHNIGDPVQVACHMVMKGTYYTANWIPIARFGDLIILDRSETEGFRTIFNAMHEYLSAPQTKPLNIAIFGPKGSGKSFAAGQVAGTAAAAVAAAAATSPRKIQHVRVDLSQFTSFENLSAAFNKVRECNLSGILPLVSIKAFDTEYAGSPLGWLAHLLPAMHGGQILDRGEMKHIGPAILLLGSSYTNSLENFEAFSEKQGNEKDALRAQEFLSCLHAFVDVIGLDQVNSSDVWYPVRRAVVLRALLEDREPKLKMSEGISIDQSVLDGLLMIPTYRHGLRSLKAIIAMSNITGKHHFERAALPPEAQLALHFDYPTFMECSRYNTLSDDLRETLAEGLHNFYIKIRKATAKTDKEKADLLKDPSLAPWPSIKEDLRESSRAHAIDIPRKLRMISCFLSERLDKHNLVERFTDDELRFLAEQEHERWNAERMQQQWALGQRSGEKRTSPFLKPLRDLSPEWQNVDREMVKSYISILPENYGIYRIGKFEKADLRDGTVGFKGQAITAP</sequence>
<dbReference type="OrthoDB" id="5305673at2759"/>
<dbReference type="Proteomes" id="UP000235786">
    <property type="component" value="Unassembled WGS sequence"/>
</dbReference>
<dbReference type="InterPro" id="IPR003032">
    <property type="entry name" value="Ryanodine_rcpt"/>
</dbReference>
<accession>A0A2J6S879</accession>
<name>A0A2J6S879_HYAVF</name>
<dbReference type="AlphaFoldDB" id="A0A2J6S879"/>
<keyword evidence="3" id="KW-1185">Reference proteome</keyword>
<dbReference type="Gene3D" id="6.20.350.10">
    <property type="match status" value="1"/>
</dbReference>